<dbReference type="PROSITE" id="PS51257">
    <property type="entry name" value="PROKAR_LIPOPROTEIN"/>
    <property type="match status" value="1"/>
</dbReference>
<keyword evidence="4" id="KW-1185">Reference proteome</keyword>
<dbReference type="AlphaFoldDB" id="A0A372IMX1"/>
<dbReference type="InterPro" id="IPR025510">
    <property type="entry name" value="DUF4397"/>
</dbReference>
<comment type="caution">
    <text evidence="3">The sequence shown here is derived from an EMBL/GenBank/DDBJ whole genome shotgun (WGS) entry which is preliminary data.</text>
</comment>
<evidence type="ECO:0000313" key="4">
    <source>
        <dbReference type="Proteomes" id="UP000264702"/>
    </source>
</evidence>
<evidence type="ECO:0000313" key="3">
    <source>
        <dbReference type="EMBL" id="RFU16287.1"/>
    </source>
</evidence>
<name>A0A372IMX1_9BACT</name>
<dbReference type="Pfam" id="PF14344">
    <property type="entry name" value="DUF4397"/>
    <property type="match status" value="1"/>
</dbReference>
<evidence type="ECO:0000259" key="2">
    <source>
        <dbReference type="Pfam" id="PF14344"/>
    </source>
</evidence>
<dbReference type="EMBL" id="QVQT01000004">
    <property type="protein sequence ID" value="RFU16287.1"/>
    <property type="molecule type" value="Genomic_DNA"/>
</dbReference>
<feature type="domain" description="DUF4397" evidence="2">
    <location>
        <begin position="35"/>
        <end position="148"/>
    </location>
</feature>
<proteinExistence type="predicted"/>
<feature type="chain" id="PRO_5016895168" evidence="1">
    <location>
        <begin position="34"/>
        <end position="232"/>
    </location>
</feature>
<accession>A0A372IMX1</accession>
<sequence length="232" mass="23613">MSAAFRRCVAIIPVSFAVLLVAGCRSVAGFSSATEVRVIDASYHAPALNVSIGGSPIAANIVQGSITNYAILGVQTSQAQVYPVKSTTAAISVSGAFGASEQHSVYITDTASGYTATVLEDQNTAAPSGYASVRFLQQAIATGPVDIYLVPSDSTLADTKAVLAGTAAGTATNYINVPADSYTLVVTAAGSITSKYTASLTLNGGAVRTLLIMDQQLTNNPPVTVVTGNDLN</sequence>
<gene>
    <name evidence="3" type="ORF">D0Y96_12890</name>
</gene>
<protein>
    <submittedName>
        <fullName evidence="3">DUF4397 domain-containing protein</fullName>
    </submittedName>
</protein>
<feature type="signal peptide" evidence="1">
    <location>
        <begin position="1"/>
        <end position="33"/>
    </location>
</feature>
<organism evidence="3 4">
    <name type="scientific">Paracidobacterium acidisoli</name>
    <dbReference type="NCBI Taxonomy" id="2303751"/>
    <lineage>
        <taxon>Bacteria</taxon>
        <taxon>Pseudomonadati</taxon>
        <taxon>Acidobacteriota</taxon>
        <taxon>Terriglobia</taxon>
        <taxon>Terriglobales</taxon>
        <taxon>Acidobacteriaceae</taxon>
        <taxon>Paracidobacterium</taxon>
    </lineage>
</organism>
<dbReference type="Proteomes" id="UP000264702">
    <property type="component" value="Unassembled WGS sequence"/>
</dbReference>
<keyword evidence="1" id="KW-0732">Signal</keyword>
<reference evidence="3 4" key="1">
    <citation type="submission" date="2018-08" db="EMBL/GenBank/DDBJ databases">
        <title>Acidipila sp. 4G-K13, an acidobacterium isolated from forest soil.</title>
        <authorList>
            <person name="Gao Z.-H."/>
            <person name="Qiu L.-H."/>
        </authorList>
    </citation>
    <scope>NUCLEOTIDE SEQUENCE [LARGE SCALE GENOMIC DNA]</scope>
    <source>
        <strain evidence="3 4">4G-K13</strain>
    </source>
</reference>
<evidence type="ECO:0000256" key="1">
    <source>
        <dbReference type="SAM" id="SignalP"/>
    </source>
</evidence>